<feature type="transmembrane region" description="Helical" evidence="12">
    <location>
        <begin position="6"/>
        <end position="26"/>
    </location>
</feature>
<gene>
    <name evidence="15" type="ORF">MNB_SUP05-12-631</name>
    <name evidence="16" type="ORF">MNB_SUP05-9-508</name>
</gene>
<dbReference type="CDD" id="cd07343">
    <property type="entry name" value="M48A_Zmpste24p_like"/>
    <property type="match status" value="1"/>
</dbReference>
<organism evidence="16">
    <name type="scientific">hydrothermal vent metagenome</name>
    <dbReference type="NCBI Taxonomy" id="652676"/>
    <lineage>
        <taxon>unclassified sequences</taxon>
        <taxon>metagenomes</taxon>
        <taxon>ecological metagenomes</taxon>
    </lineage>
</organism>
<evidence type="ECO:0000256" key="11">
    <source>
        <dbReference type="ARBA" id="ARBA00023136"/>
    </source>
</evidence>
<evidence type="ECO:0000259" key="14">
    <source>
        <dbReference type="Pfam" id="PF16491"/>
    </source>
</evidence>
<keyword evidence="6" id="KW-0378">Hydrolase</keyword>
<keyword evidence="11 12" id="KW-0472">Membrane</keyword>
<keyword evidence="10" id="KW-0482">Metalloprotease</keyword>
<feature type="transmembrane region" description="Helical" evidence="12">
    <location>
        <begin position="293"/>
        <end position="311"/>
    </location>
</feature>
<evidence type="ECO:0000313" key="15">
    <source>
        <dbReference type="EMBL" id="SFV80505.1"/>
    </source>
</evidence>
<dbReference type="InterPro" id="IPR001915">
    <property type="entry name" value="Peptidase_M48"/>
</dbReference>
<keyword evidence="9 12" id="KW-1133">Transmembrane helix</keyword>
<keyword evidence="7" id="KW-0256">Endoplasmic reticulum</keyword>
<evidence type="ECO:0000256" key="5">
    <source>
        <dbReference type="ARBA" id="ARBA00022723"/>
    </source>
</evidence>
<dbReference type="EMBL" id="FPHX01000129">
    <property type="protein sequence ID" value="SFV84828.1"/>
    <property type="molecule type" value="Genomic_DNA"/>
</dbReference>
<dbReference type="Pfam" id="PF01435">
    <property type="entry name" value="Peptidase_M48"/>
    <property type="match status" value="1"/>
</dbReference>
<sequence>MQFNLFTLVFLLATFAYVITLLWLNVRQDKAVANSFDTVPNEFNEKITLEEHQKAAEYTQAKLLVNHFEVIFSTVVLLVWTLGGGLNWLDGLWQAQTDNALTIGVGFIISLMILGSLIDLPFSLYRTFVLEQKFGFNKMDGKTFAGDLLKEILLTLIIGLPLIYAVLYLMGAMGEFWWAYVWLVLTGFSLLMFWLYPTYIAPIFNKFKPLDNTDLKAKIDNLLTRTGFKSDGVFVMDGSKRSSHGNAYFTGIGKNKRIVFYDTLLEGMEDKEVEAILAHELGHFHHKHIRKHMITSFTISLLGLALLGYLINQSWFFHGLGVETISNHTALILFTLTLPVFSFFIAPISNALSRKHEFEADAFAAKHTNADDLVSSLVKLYRDNAATLTPDKLYSAFHDSHPSASIRIKELKRHA</sequence>
<evidence type="ECO:0000256" key="3">
    <source>
        <dbReference type="ARBA" id="ARBA00022670"/>
    </source>
</evidence>
<keyword evidence="3" id="KW-0645">Protease</keyword>
<dbReference type="InterPro" id="IPR032456">
    <property type="entry name" value="Peptidase_M48_N"/>
</dbReference>
<comment type="subcellular location">
    <subcellularLocation>
        <location evidence="2">Endoplasmic reticulum membrane</location>
        <topology evidence="2">Multi-pass membrane protein</topology>
    </subcellularLocation>
</comment>
<dbReference type="GO" id="GO:0046872">
    <property type="term" value="F:metal ion binding"/>
    <property type="evidence" value="ECO:0007669"/>
    <property type="project" value="UniProtKB-KW"/>
</dbReference>
<feature type="transmembrane region" description="Helical" evidence="12">
    <location>
        <begin position="103"/>
        <end position="128"/>
    </location>
</feature>
<dbReference type="Gene3D" id="3.30.2010.10">
    <property type="entry name" value="Metalloproteases ('zincins'), catalytic domain"/>
    <property type="match status" value="1"/>
</dbReference>
<dbReference type="FunFam" id="3.30.2010.10:FF:000002">
    <property type="entry name" value="CAAX prenyl protease"/>
    <property type="match status" value="1"/>
</dbReference>
<keyword evidence="8" id="KW-0862">Zinc</keyword>
<dbReference type="AlphaFoldDB" id="A0A1W1DSV2"/>
<dbReference type="GO" id="GO:0071586">
    <property type="term" value="P:CAAX-box protein processing"/>
    <property type="evidence" value="ECO:0007669"/>
    <property type="project" value="InterPro"/>
</dbReference>
<evidence type="ECO:0000256" key="7">
    <source>
        <dbReference type="ARBA" id="ARBA00022824"/>
    </source>
</evidence>
<dbReference type="Pfam" id="PF16491">
    <property type="entry name" value="Peptidase_M48_N"/>
    <property type="match status" value="1"/>
</dbReference>
<feature type="transmembrane region" description="Helical" evidence="12">
    <location>
        <begin position="331"/>
        <end position="352"/>
    </location>
</feature>
<evidence type="ECO:0000256" key="2">
    <source>
        <dbReference type="ARBA" id="ARBA00004477"/>
    </source>
</evidence>
<keyword evidence="4 12" id="KW-0812">Transmembrane</keyword>
<evidence type="ECO:0000256" key="4">
    <source>
        <dbReference type="ARBA" id="ARBA00022692"/>
    </source>
</evidence>
<accession>A0A1W1DSV2</accession>
<dbReference type="InterPro" id="IPR027057">
    <property type="entry name" value="CAXX_Prtase_1"/>
</dbReference>
<reference evidence="16" key="1">
    <citation type="submission" date="2016-10" db="EMBL/GenBank/DDBJ databases">
        <authorList>
            <person name="de Groot N.N."/>
        </authorList>
    </citation>
    <scope>NUCLEOTIDE SEQUENCE</scope>
</reference>
<evidence type="ECO:0000256" key="12">
    <source>
        <dbReference type="SAM" id="Phobius"/>
    </source>
</evidence>
<dbReference type="GO" id="GO:0004222">
    <property type="term" value="F:metalloendopeptidase activity"/>
    <property type="evidence" value="ECO:0007669"/>
    <property type="project" value="InterPro"/>
</dbReference>
<feature type="transmembrane region" description="Helical" evidence="12">
    <location>
        <begin position="63"/>
        <end position="83"/>
    </location>
</feature>
<evidence type="ECO:0000256" key="1">
    <source>
        <dbReference type="ARBA" id="ARBA00001947"/>
    </source>
</evidence>
<name>A0A1W1DSV2_9ZZZZ</name>
<feature type="transmembrane region" description="Helical" evidence="12">
    <location>
        <begin position="148"/>
        <end position="170"/>
    </location>
</feature>
<evidence type="ECO:0000259" key="13">
    <source>
        <dbReference type="Pfam" id="PF01435"/>
    </source>
</evidence>
<comment type="cofactor">
    <cofactor evidence="1">
        <name>Zn(2+)</name>
        <dbReference type="ChEBI" id="CHEBI:29105"/>
    </cofactor>
</comment>
<dbReference type="GO" id="GO:0005789">
    <property type="term" value="C:endoplasmic reticulum membrane"/>
    <property type="evidence" value="ECO:0007669"/>
    <property type="project" value="UniProtKB-SubCell"/>
</dbReference>
<feature type="transmembrane region" description="Helical" evidence="12">
    <location>
        <begin position="176"/>
        <end position="196"/>
    </location>
</feature>
<evidence type="ECO:0000256" key="8">
    <source>
        <dbReference type="ARBA" id="ARBA00022833"/>
    </source>
</evidence>
<evidence type="ECO:0000256" key="9">
    <source>
        <dbReference type="ARBA" id="ARBA00022989"/>
    </source>
</evidence>
<feature type="domain" description="CAAX prenyl protease 1 N-terminal" evidence="14">
    <location>
        <begin position="32"/>
        <end position="206"/>
    </location>
</feature>
<dbReference type="PANTHER" id="PTHR10120">
    <property type="entry name" value="CAAX PRENYL PROTEASE 1"/>
    <property type="match status" value="1"/>
</dbReference>
<dbReference type="EMBL" id="FPHT01000101">
    <property type="protein sequence ID" value="SFV80505.1"/>
    <property type="molecule type" value="Genomic_DNA"/>
</dbReference>
<feature type="domain" description="Peptidase M48" evidence="13">
    <location>
        <begin position="209"/>
        <end position="413"/>
    </location>
</feature>
<evidence type="ECO:0000256" key="10">
    <source>
        <dbReference type="ARBA" id="ARBA00023049"/>
    </source>
</evidence>
<protein>
    <submittedName>
        <fullName evidence="16">Peptidase, M48 family</fullName>
    </submittedName>
</protein>
<evidence type="ECO:0000256" key="6">
    <source>
        <dbReference type="ARBA" id="ARBA00022801"/>
    </source>
</evidence>
<evidence type="ECO:0000313" key="16">
    <source>
        <dbReference type="EMBL" id="SFV84828.1"/>
    </source>
</evidence>
<proteinExistence type="predicted"/>
<keyword evidence="5" id="KW-0479">Metal-binding</keyword>